<dbReference type="InterPro" id="IPR029032">
    <property type="entry name" value="AhpD-like"/>
</dbReference>
<proteinExistence type="predicted"/>
<sequence length="193" mass="20510">MPHISLPPGAPGMVALRSYRPDVYQRLASLADLMLQQITPGSTITPGERELIASYVSSLNHCEYCCLSHGAVSAAHLQDRAVVDDVQQYSASSKVSAKVKALLEIAAVVQKSGSPDVTPEAIEAAKNEGATEMDIHDTVFIAAMFCMFNRYVDGLKTEMPSDIEAFIGRGGIIAENGYGQAPPASGVQGDKAR</sequence>
<dbReference type="OrthoDB" id="3591088at2759"/>
<organism evidence="1 2">
    <name type="scientific">Scytalidium lignicola</name>
    <name type="common">Hyphomycete</name>
    <dbReference type="NCBI Taxonomy" id="5539"/>
    <lineage>
        <taxon>Eukaryota</taxon>
        <taxon>Fungi</taxon>
        <taxon>Dikarya</taxon>
        <taxon>Ascomycota</taxon>
        <taxon>Pezizomycotina</taxon>
        <taxon>Leotiomycetes</taxon>
        <taxon>Leotiomycetes incertae sedis</taxon>
        <taxon>Scytalidium</taxon>
    </lineage>
</organism>
<protein>
    <recommendedName>
        <fullName evidence="3">Carboxymuconolactone decarboxylase-like domain-containing protein</fullName>
    </recommendedName>
</protein>
<evidence type="ECO:0008006" key="3">
    <source>
        <dbReference type="Google" id="ProtNLM"/>
    </source>
</evidence>
<dbReference type="SUPFAM" id="SSF69118">
    <property type="entry name" value="AhpD-like"/>
    <property type="match status" value="1"/>
</dbReference>
<accession>A0A3E2HJ26</accession>
<gene>
    <name evidence="1" type="ORF">B7463_g2906</name>
</gene>
<dbReference type="Proteomes" id="UP000258309">
    <property type="component" value="Unassembled WGS sequence"/>
</dbReference>
<dbReference type="AlphaFoldDB" id="A0A3E2HJ26"/>
<comment type="caution">
    <text evidence="1">The sequence shown here is derived from an EMBL/GenBank/DDBJ whole genome shotgun (WGS) entry which is preliminary data.</text>
</comment>
<name>A0A3E2HJ26_SCYLI</name>
<evidence type="ECO:0000313" key="1">
    <source>
        <dbReference type="EMBL" id="RFU33436.1"/>
    </source>
</evidence>
<keyword evidence="2" id="KW-1185">Reference proteome</keyword>
<dbReference type="PANTHER" id="PTHR35446">
    <property type="entry name" value="SI:CH211-175M2.5"/>
    <property type="match status" value="1"/>
</dbReference>
<evidence type="ECO:0000313" key="2">
    <source>
        <dbReference type="Proteomes" id="UP000258309"/>
    </source>
</evidence>
<dbReference type="PANTHER" id="PTHR35446:SF2">
    <property type="entry name" value="CARBOXYMUCONOLACTONE DECARBOXYLASE-LIKE DOMAIN-CONTAINING PROTEIN"/>
    <property type="match status" value="1"/>
</dbReference>
<dbReference type="EMBL" id="NCSJ02000035">
    <property type="protein sequence ID" value="RFU33436.1"/>
    <property type="molecule type" value="Genomic_DNA"/>
</dbReference>
<feature type="non-terminal residue" evidence="1">
    <location>
        <position position="193"/>
    </location>
</feature>
<dbReference type="Gene3D" id="1.20.1290.10">
    <property type="entry name" value="AhpD-like"/>
    <property type="match status" value="1"/>
</dbReference>
<reference evidence="1 2" key="1">
    <citation type="submission" date="2018-05" db="EMBL/GenBank/DDBJ databases">
        <title>Draft genome sequence of Scytalidium lignicola DSM 105466, a ubiquitous saprotrophic fungus.</title>
        <authorList>
            <person name="Buettner E."/>
            <person name="Gebauer A.M."/>
            <person name="Hofrichter M."/>
            <person name="Liers C."/>
            <person name="Kellner H."/>
        </authorList>
    </citation>
    <scope>NUCLEOTIDE SEQUENCE [LARGE SCALE GENOMIC DNA]</scope>
    <source>
        <strain evidence="1 2">DSM 105466</strain>
    </source>
</reference>
<feature type="non-terminal residue" evidence="1">
    <location>
        <position position="1"/>
    </location>
</feature>